<evidence type="ECO:0000313" key="1">
    <source>
        <dbReference type="Proteomes" id="UP000050795"/>
    </source>
</evidence>
<dbReference type="AlphaFoldDB" id="A0AA85KLU9"/>
<sequence length="131" mass="14988">MCVDDTVLEKFVSENDSSFSLGNVEMKTKEIILERCRRVLESDSSSDLYICLSCIRILTRDEISRKELTSDFFLSQLLKYAFPYGAGSQCCRINIEALKSLSNIIFKETYVISRLKLVVLICCYTSGNWVL</sequence>
<name>A0AA85KLU9_TRIRE</name>
<proteinExistence type="predicted"/>
<dbReference type="Proteomes" id="UP000050795">
    <property type="component" value="Unassembled WGS sequence"/>
</dbReference>
<dbReference type="WBParaSite" id="TREG1_91120.1">
    <property type="protein sequence ID" value="TREG1_91120.1"/>
    <property type="gene ID" value="TREG1_91120"/>
</dbReference>
<reference evidence="1" key="1">
    <citation type="submission" date="2022-06" db="EMBL/GenBank/DDBJ databases">
        <authorList>
            <person name="Berger JAMES D."/>
            <person name="Berger JAMES D."/>
        </authorList>
    </citation>
    <scope>NUCLEOTIDE SEQUENCE [LARGE SCALE GENOMIC DNA]</scope>
</reference>
<keyword evidence="1" id="KW-1185">Reference proteome</keyword>
<organism evidence="1 2">
    <name type="scientific">Trichobilharzia regenti</name>
    <name type="common">Nasal bird schistosome</name>
    <dbReference type="NCBI Taxonomy" id="157069"/>
    <lineage>
        <taxon>Eukaryota</taxon>
        <taxon>Metazoa</taxon>
        <taxon>Spiralia</taxon>
        <taxon>Lophotrochozoa</taxon>
        <taxon>Platyhelminthes</taxon>
        <taxon>Trematoda</taxon>
        <taxon>Digenea</taxon>
        <taxon>Strigeidida</taxon>
        <taxon>Schistosomatoidea</taxon>
        <taxon>Schistosomatidae</taxon>
        <taxon>Trichobilharzia</taxon>
    </lineage>
</organism>
<evidence type="ECO:0000313" key="2">
    <source>
        <dbReference type="WBParaSite" id="TREG1_91120.1"/>
    </source>
</evidence>
<accession>A0AA85KLU9</accession>
<protein>
    <submittedName>
        <fullName evidence="2">Uncharacterized protein</fullName>
    </submittedName>
</protein>
<reference evidence="2" key="2">
    <citation type="submission" date="2023-11" db="UniProtKB">
        <authorList>
            <consortium name="WormBaseParasite"/>
        </authorList>
    </citation>
    <scope>IDENTIFICATION</scope>
</reference>